<keyword evidence="1" id="KW-0533">Nickel</keyword>
<accession>M2Q5U8</accession>
<dbReference type="InterPro" id="IPR004173">
    <property type="entry name" value="3H_domain"/>
</dbReference>
<reference evidence="4 5" key="1">
    <citation type="submission" date="2013-02" db="EMBL/GenBank/DDBJ databases">
        <title>The Genome Sequence of Lactobacillus catenaformis F0143.</title>
        <authorList>
            <consortium name="The Broad Institute Genome Sequencing Platform"/>
            <person name="Earl A."/>
            <person name="Ward D."/>
            <person name="Feldgarden M."/>
            <person name="Gevers D."/>
            <person name="Izard J."/>
            <person name="Blanton J.M."/>
            <person name="Mathney J."/>
            <person name="Dewhirst F.E."/>
            <person name="Young S.K."/>
            <person name="Zeng Q."/>
            <person name="Gargeya S."/>
            <person name="Fitzgerald M."/>
            <person name="Haas B."/>
            <person name="Abouelleil A."/>
            <person name="Alvarado L."/>
            <person name="Arachchi H.M."/>
            <person name="Berlin A."/>
            <person name="Chapman S.B."/>
            <person name="Gearin G."/>
            <person name="Goldberg J."/>
            <person name="Griggs A."/>
            <person name="Gujja S."/>
            <person name="Hansen M."/>
            <person name="Heiman D."/>
            <person name="Howarth C."/>
            <person name="Larimer J."/>
            <person name="Lui A."/>
            <person name="MacDonald P.J.P."/>
            <person name="McCowen C."/>
            <person name="Montmayeur A."/>
            <person name="Murphy C."/>
            <person name="Neiman D."/>
            <person name="Pearson M."/>
            <person name="Priest M."/>
            <person name="Roberts A."/>
            <person name="Saif S."/>
            <person name="Shea T."/>
            <person name="Sisk P."/>
            <person name="Stolte C."/>
            <person name="Sykes S."/>
            <person name="Wortman J."/>
            <person name="Nusbaum C."/>
            <person name="Birren B."/>
        </authorList>
    </citation>
    <scope>NUCLEOTIDE SEQUENCE [LARGE SCALE GENOMIC DNA]</scope>
    <source>
        <strain evidence="4 5">OT 569</strain>
    </source>
</reference>
<dbReference type="PANTHER" id="PTHR40068:SF1">
    <property type="entry name" value="TRANSCRIPTION REPRESSOR NIAR-RELATED"/>
    <property type="match status" value="1"/>
</dbReference>
<dbReference type="STRING" id="999415.HMPREF9943_00152"/>
<dbReference type="Proteomes" id="UP000011758">
    <property type="component" value="Unassembled WGS sequence"/>
</dbReference>
<dbReference type="EMBL" id="AGEJ01000002">
    <property type="protein sequence ID" value="EMD17561.1"/>
    <property type="molecule type" value="Genomic_DNA"/>
</dbReference>
<organism evidence="4 5">
    <name type="scientific">Eggerthia catenaformis OT 569 = DSM 20559</name>
    <dbReference type="NCBI Taxonomy" id="999415"/>
    <lineage>
        <taxon>Bacteria</taxon>
        <taxon>Bacillati</taxon>
        <taxon>Bacillota</taxon>
        <taxon>Erysipelotrichia</taxon>
        <taxon>Erysipelotrichales</taxon>
        <taxon>Coprobacillaceae</taxon>
        <taxon>Eggerthia</taxon>
    </lineage>
</organism>
<evidence type="ECO:0000313" key="5">
    <source>
        <dbReference type="Proteomes" id="UP000011758"/>
    </source>
</evidence>
<dbReference type="InterPro" id="IPR035922">
    <property type="entry name" value="3H_dom_sf"/>
</dbReference>
<dbReference type="InterPro" id="IPR013196">
    <property type="entry name" value="HTH_11"/>
</dbReference>
<dbReference type="Pfam" id="PF02829">
    <property type="entry name" value="3H"/>
    <property type="match status" value="1"/>
</dbReference>
<feature type="domain" description="Helix-turn-helix type 11" evidence="3">
    <location>
        <begin position="6"/>
        <end position="59"/>
    </location>
</feature>
<dbReference type="PANTHER" id="PTHR40068">
    <property type="entry name" value="TRANSCRIPTION REPRESSOR NIAR-RELATED"/>
    <property type="match status" value="1"/>
</dbReference>
<evidence type="ECO:0000313" key="4">
    <source>
        <dbReference type="EMBL" id="EMD17561.1"/>
    </source>
</evidence>
<dbReference type="PATRIC" id="fig|999415.3.peg.152"/>
<dbReference type="eggNOG" id="COG1827">
    <property type="taxonomic scope" value="Bacteria"/>
</dbReference>
<dbReference type="PIRSF" id="PIRSF037847">
    <property type="entry name" value="NiaR"/>
    <property type="match status" value="1"/>
</dbReference>
<proteinExistence type="predicted"/>
<evidence type="ECO:0000259" key="3">
    <source>
        <dbReference type="Pfam" id="PF08279"/>
    </source>
</evidence>
<dbReference type="Pfam" id="PF08279">
    <property type="entry name" value="HTH_11"/>
    <property type="match status" value="1"/>
</dbReference>
<dbReference type="InterPro" id="IPR036388">
    <property type="entry name" value="WH-like_DNA-bd_sf"/>
</dbReference>
<sequence>MINKDRKEEIIKLIRQSDKPLSASFLAKLFNVSRQIIVGDIALLRASGHKIIATPRGYIIEKQTGYKEMIAVKHHRDSIEEEMNMIVDLGGHIDDVVVEHPVYGEIKANLHISSRYDVSLFMDKFNKEKAQPLSTLTDGVHLHTISYNDPQTMIRIKEALDKRGFLLKEK</sequence>
<evidence type="ECO:0008006" key="6">
    <source>
        <dbReference type="Google" id="ProtNLM"/>
    </source>
</evidence>
<dbReference type="SUPFAM" id="SSF75500">
    <property type="entry name" value="Putative transcriptional regulator TM1602, C-terminal domain"/>
    <property type="match status" value="1"/>
</dbReference>
<evidence type="ECO:0000256" key="1">
    <source>
        <dbReference type="PIRSR" id="PIRSR037847-1"/>
    </source>
</evidence>
<name>M2Q5U8_9FIRM</name>
<evidence type="ECO:0000259" key="2">
    <source>
        <dbReference type="Pfam" id="PF02829"/>
    </source>
</evidence>
<dbReference type="AlphaFoldDB" id="M2Q5U8"/>
<dbReference type="Gene3D" id="3.30.1340.20">
    <property type="entry name" value="3H domain"/>
    <property type="match status" value="1"/>
</dbReference>
<dbReference type="OrthoDB" id="9792661at2"/>
<dbReference type="RefSeq" id="WP_004801163.1">
    <property type="nucleotide sequence ID" value="NZ_KB446646.1"/>
</dbReference>
<comment type="caution">
    <text evidence="4">The sequence shown here is derived from an EMBL/GenBank/DDBJ whole genome shotgun (WGS) entry which is preliminary data.</text>
</comment>
<dbReference type="InterPro" id="IPR036390">
    <property type="entry name" value="WH_DNA-bd_sf"/>
</dbReference>
<protein>
    <recommendedName>
        <fullName evidence="6">3H domain-containing protein</fullName>
    </recommendedName>
</protein>
<dbReference type="GO" id="GO:0046872">
    <property type="term" value="F:metal ion binding"/>
    <property type="evidence" value="ECO:0007669"/>
    <property type="project" value="UniProtKB-KW"/>
</dbReference>
<keyword evidence="5" id="KW-1185">Reference proteome</keyword>
<keyword evidence="1" id="KW-0479">Metal-binding</keyword>
<feature type="binding site" evidence="1">
    <location>
        <position position="143"/>
    </location>
    <ligand>
        <name>Ni(2+)</name>
        <dbReference type="ChEBI" id="CHEBI:49786"/>
    </ligand>
</feature>
<dbReference type="InterPro" id="IPR026043">
    <property type="entry name" value="NadR"/>
</dbReference>
<dbReference type="Gene3D" id="1.10.10.10">
    <property type="entry name" value="Winged helix-like DNA-binding domain superfamily/Winged helix DNA-binding domain"/>
    <property type="match status" value="1"/>
</dbReference>
<dbReference type="BioCyc" id="ECAT999415-HMP:GTTI-161-MONOMER"/>
<gene>
    <name evidence="4" type="ORF">HMPREF9943_00152</name>
</gene>
<dbReference type="SUPFAM" id="SSF46785">
    <property type="entry name" value="Winged helix' DNA-binding domain"/>
    <property type="match status" value="1"/>
</dbReference>
<feature type="binding site" evidence="1">
    <location>
        <position position="74"/>
    </location>
    <ligand>
        <name>Ni(2+)</name>
        <dbReference type="ChEBI" id="CHEBI:49786"/>
    </ligand>
</feature>
<feature type="domain" description="3H" evidence="2">
    <location>
        <begin position="70"/>
        <end position="166"/>
    </location>
</feature>
<feature type="binding site" evidence="1">
    <location>
        <position position="82"/>
    </location>
    <ligand>
        <name>Ni(2+)</name>
        <dbReference type="ChEBI" id="CHEBI:49786"/>
    </ligand>
</feature>
<feature type="binding site" evidence="1">
    <location>
        <position position="141"/>
    </location>
    <ligand>
        <name>Ni(2+)</name>
        <dbReference type="ChEBI" id="CHEBI:49786"/>
    </ligand>
</feature>